<evidence type="ECO:0000313" key="1">
    <source>
        <dbReference type="EMBL" id="WOK08884.1"/>
    </source>
</evidence>
<accession>A0ABZ0IV73</accession>
<evidence type="ECO:0000313" key="2">
    <source>
        <dbReference type="Proteomes" id="UP001302349"/>
    </source>
</evidence>
<dbReference type="PROSITE" id="PS51257">
    <property type="entry name" value="PROKAR_LIPOPROTEIN"/>
    <property type="match status" value="1"/>
</dbReference>
<evidence type="ECO:0008006" key="3">
    <source>
        <dbReference type="Google" id="ProtNLM"/>
    </source>
</evidence>
<reference evidence="1 2" key="1">
    <citation type="journal article" date="2023" name="Microbiol. Resour. Announc.">
        <title>Complete Genome Sequence of Imperialibacter roseus strain P4T.</title>
        <authorList>
            <person name="Tizabi D.R."/>
            <person name="Bachvaroff T."/>
            <person name="Hill R.T."/>
        </authorList>
    </citation>
    <scope>NUCLEOTIDE SEQUENCE [LARGE SCALE GENOMIC DNA]</scope>
    <source>
        <strain evidence="1 2">P4T</strain>
    </source>
</reference>
<dbReference type="RefSeq" id="WP_317491515.1">
    <property type="nucleotide sequence ID" value="NZ_CP136051.1"/>
</dbReference>
<gene>
    <name evidence="1" type="ORF">RT717_09575</name>
</gene>
<keyword evidence="2" id="KW-1185">Reference proteome</keyword>
<sequence>MKSRIIFCAFIMGACLSGCDKLNELQDPSFKYVEPYLGKWNLTSVKAYDLFVPGGNADNAQTTNEREYNDVAGWIEFKKDKDSDDSYYRGSFSVTYGTVDYLGGEYPAETYEGAFKWDADEDKSIYVEMDDSKGKVLGAALSIATLNPKELTSSTMKLTFTDGGFNDEYNVVEFTFTK</sequence>
<dbReference type="EMBL" id="CP136051">
    <property type="protein sequence ID" value="WOK08884.1"/>
    <property type="molecule type" value="Genomic_DNA"/>
</dbReference>
<name>A0ABZ0IV73_9BACT</name>
<protein>
    <recommendedName>
        <fullName evidence="3">Lipocalin-like domain-containing protein</fullName>
    </recommendedName>
</protein>
<proteinExistence type="predicted"/>
<dbReference type="Proteomes" id="UP001302349">
    <property type="component" value="Chromosome"/>
</dbReference>
<organism evidence="1 2">
    <name type="scientific">Imperialibacter roseus</name>
    <dbReference type="NCBI Taxonomy" id="1324217"/>
    <lineage>
        <taxon>Bacteria</taxon>
        <taxon>Pseudomonadati</taxon>
        <taxon>Bacteroidota</taxon>
        <taxon>Cytophagia</taxon>
        <taxon>Cytophagales</taxon>
        <taxon>Flammeovirgaceae</taxon>
        <taxon>Imperialibacter</taxon>
    </lineage>
</organism>